<evidence type="ECO:0000313" key="3">
    <source>
        <dbReference type="Proteomes" id="UP001305779"/>
    </source>
</evidence>
<keyword evidence="3" id="KW-1185">Reference proteome</keyword>
<feature type="compositionally biased region" description="Polar residues" evidence="1">
    <location>
        <begin position="1"/>
        <end position="18"/>
    </location>
</feature>
<evidence type="ECO:0000256" key="1">
    <source>
        <dbReference type="SAM" id="MobiDB-lite"/>
    </source>
</evidence>
<protein>
    <submittedName>
        <fullName evidence="2">Uncharacterized protein</fullName>
    </submittedName>
</protein>
<dbReference type="Proteomes" id="UP001305779">
    <property type="component" value="Unassembled WGS sequence"/>
</dbReference>
<organism evidence="2 3">
    <name type="scientific">Zasmidium cellare</name>
    <name type="common">Wine cellar mold</name>
    <name type="synonym">Racodium cellare</name>
    <dbReference type="NCBI Taxonomy" id="395010"/>
    <lineage>
        <taxon>Eukaryota</taxon>
        <taxon>Fungi</taxon>
        <taxon>Dikarya</taxon>
        <taxon>Ascomycota</taxon>
        <taxon>Pezizomycotina</taxon>
        <taxon>Dothideomycetes</taxon>
        <taxon>Dothideomycetidae</taxon>
        <taxon>Mycosphaerellales</taxon>
        <taxon>Mycosphaerellaceae</taxon>
        <taxon>Zasmidium</taxon>
    </lineage>
</organism>
<reference evidence="2 3" key="1">
    <citation type="journal article" date="2023" name="G3 (Bethesda)">
        <title>A chromosome-level genome assembly of Zasmidium syzygii isolated from banana leaves.</title>
        <authorList>
            <person name="van Westerhoven A.C."/>
            <person name="Mehrabi R."/>
            <person name="Talebi R."/>
            <person name="Steentjes M.B.F."/>
            <person name="Corcolon B."/>
            <person name="Chong P.A."/>
            <person name="Kema G.H.J."/>
            <person name="Seidl M.F."/>
        </authorList>
    </citation>
    <scope>NUCLEOTIDE SEQUENCE [LARGE SCALE GENOMIC DNA]</scope>
    <source>
        <strain evidence="2 3">P124</strain>
    </source>
</reference>
<dbReference type="EMBL" id="JAXOVC010000010">
    <property type="protein sequence ID" value="KAK4496392.1"/>
    <property type="molecule type" value="Genomic_DNA"/>
</dbReference>
<sequence>MSTKNNPGGPGTSSSWNTAGPGFAPNTNTLDRASMPSSQAEAARQKSAAVMEALKNGDKGEADRLMGKEHKPQGQLVPRGSGDPKGV</sequence>
<gene>
    <name evidence="2" type="ORF">PRZ48_012372</name>
</gene>
<evidence type="ECO:0000313" key="2">
    <source>
        <dbReference type="EMBL" id="KAK4496392.1"/>
    </source>
</evidence>
<feature type="compositionally biased region" description="Polar residues" evidence="1">
    <location>
        <begin position="25"/>
        <end position="40"/>
    </location>
</feature>
<name>A0ABR0E4P0_ZASCE</name>
<proteinExistence type="predicted"/>
<feature type="compositionally biased region" description="Basic and acidic residues" evidence="1">
    <location>
        <begin position="55"/>
        <end position="72"/>
    </location>
</feature>
<accession>A0ABR0E4P0</accession>
<comment type="caution">
    <text evidence="2">The sequence shown here is derived from an EMBL/GenBank/DDBJ whole genome shotgun (WGS) entry which is preliminary data.</text>
</comment>
<feature type="region of interest" description="Disordered" evidence="1">
    <location>
        <begin position="1"/>
        <end position="87"/>
    </location>
</feature>